<dbReference type="Proteomes" id="UP000677054">
    <property type="component" value="Unassembled WGS sequence"/>
</dbReference>
<evidence type="ECO:0000313" key="2">
    <source>
        <dbReference type="Proteomes" id="UP000677054"/>
    </source>
</evidence>
<dbReference type="AlphaFoldDB" id="A0A7R9ABH2"/>
<name>A0A7R9ABH2_9CRUS</name>
<reference evidence="1" key="1">
    <citation type="submission" date="2020-11" db="EMBL/GenBank/DDBJ databases">
        <authorList>
            <person name="Tran Van P."/>
        </authorList>
    </citation>
    <scope>NUCLEOTIDE SEQUENCE</scope>
</reference>
<protein>
    <submittedName>
        <fullName evidence="1">Uncharacterized protein</fullName>
    </submittedName>
</protein>
<evidence type="ECO:0000313" key="1">
    <source>
        <dbReference type="EMBL" id="CAD7250856.1"/>
    </source>
</evidence>
<sequence length="303" mass="33639">MRRTNTGAAPFGSDQHVADDKGRVLHAASVDRRLPIPGYNRGRLADAGIHVEDLTWDNSWKLLETWNLSLLDLHDKASLDMLSLLREFSVRTVGTGGETINCRPMRMAFREPTGSVGFGGVVVAYLTGNQKVRVQLQAIPGAWRTASWDGSSPVQKLACLNPILITKEVNLTKPVCLDPDSSKVMLEELEKTRKYFIDPESEIGKNCSSPKRCHRSIYYIFPDPNSNGEQTSSNRFLCILIGVYLRGTGKDDHPRAPLRHLRVVGICLGVSIVNIFDLVDGACSRIRCKLLSCRKKIIQGSNH</sequence>
<organism evidence="1">
    <name type="scientific">Darwinula stevensoni</name>
    <dbReference type="NCBI Taxonomy" id="69355"/>
    <lineage>
        <taxon>Eukaryota</taxon>
        <taxon>Metazoa</taxon>
        <taxon>Ecdysozoa</taxon>
        <taxon>Arthropoda</taxon>
        <taxon>Crustacea</taxon>
        <taxon>Oligostraca</taxon>
        <taxon>Ostracoda</taxon>
        <taxon>Podocopa</taxon>
        <taxon>Podocopida</taxon>
        <taxon>Darwinulocopina</taxon>
        <taxon>Darwinuloidea</taxon>
        <taxon>Darwinulidae</taxon>
        <taxon>Darwinula</taxon>
    </lineage>
</organism>
<dbReference type="EMBL" id="CAJPEV010003115">
    <property type="protein sequence ID" value="CAG0898961.1"/>
    <property type="molecule type" value="Genomic_DNA"/>
</dbReference>
<proteinExistence type="predicted"/>
<gene>
    <name evidence="1" type="ORF">DSTB1V02_LOCUS10625</name>
</gene>
<dbReference type="EMBL" id="LR902632">
    <property type="protein sequence ID" value="CAD7250856.1"/>
    <property type="molecule type" value="Genomic_DNA"/>
</dbReference>
<accession>A0A7R9ABH2</accession>
<keyword evidence="2" id="KW-1185">Reference proteome</keyword>